<dbReference type="EMBL" id="JBFBVU010000011">
    <property type="protein sequence ID" value="MEV8467284.1"/>
    <property type="molecule type" value="Genomic_DNA"/>
</dbReference>
<evidence type="ECO:0000313" key="3">
    <source>
        <dbReference type="EMBL" id="MEV8467284.1"/>
    </source>
</evidence>
<reference evidence="3 4" key="1">
    <citation type="submission" date="2024-07" db="EMBL/GenBank/DDBJ databases">
        <authorList>
            <person name="Kang M."/>
        </authorList>
    </citation>
    <scope>NUCLEOTIDE SEQUENCE [LARGE SCALE GENOMIC DNA]</scope>
    <source>
        <strain evidence="3 4">DFM31</strain>
    </source>
</reference>
<feature type="transmembrane region" description="Helical" evidence="1">
    <location>
        <begin position="382"/>
        <end position="400"/>
    </location>
</feature>
<keyword evidence="1" id="KW-0472">Membrane</keyword>
<dbReference type="InterPro" id="IPR002823">
    <property type="entry name" value="DUF112_TM"/>
</dbReference>
<evidence type="ECO:0000259" key="2">
    <source>
        <dbReference type="Pfam" id="PF01970"/>
    </source>
</evidence>
<feature type="transmembrane region" description="Helical" evidence="1">
    <location>
        <begin position="457"/>
        <end position="479"/>
    </location>
</feature>
<protein>
    <submittedName>
        <fullName evidence="3">Tripartite tricarboxylate transporter permease</fullName>
    </submittedName>
</protein>
<feature type="transmembrane region" description="Helical" evidence="1">
    <location>
        <begin position="187"/>
        <end position="210"/>
    </location>
</feature>
<dbReference type="PANTHER" id="PTHR35342:SF5">
    <property type="entry name" value="TRICARBOXYLIC TRANSPORT PROTEIN"/>
    <property type="match status" value="1"/>
</dbReference>
<feature type="transmembrane region" description="Helical" evidence="1">
    <location>
        <begin position="347"/>
        <end position="370"/>
    </location>
</feature>
<keyword evidence="4" id="KW-1185">Reference proteome</keyword>
<organism evidence="3 4">
    <name type="scientific">Meridianimarinicoccus marinus</name>
    <dbReference type="NCBI Taxonomy" id="3231483"/>
    <lineage>
        <taxon>Bacteria</taxon>
        <taxon>Pseudomonadati</taxon>
        <taxon>Pseudomonadota</taxon>
        <taxon>Alphaproteobacteria</taxon>
        <taxon>Rhodobacterales</taxon>
        <taxon>Paracoccaceae</taxon>
        <taxon>Meridianimarinicoccus</taxon>
    </lineage>
</organism>
<feature type="transmembrane region" description="Helical" evidence="1">
    <location>
        <begin position="252"/>
        <end position="272"/>
    </location>
</feature>
<dbReference type="RefSeq" id="WP_366193062.1">
    <property type="nucleotide sequence ID" value="NZ_JBFBVU010000011.1"/>
</dbReference>
<dbReference type="PANTHER" id="PTHR35342">
    <property type="entry name" value="TRICARBOXYLIC TRANSPORT PROTEIN"/>
    <property type="match status" value="1"/>
</dbReference>
<evidence type="ECO:0000256" key="1">
    <source>
        <dbReference type="SAM" id="Phobius"/>
    </source>
</evidence>
<name>A0ABV3L6S7_9RHOB</name>
<feature type="transmembrane region" description="Helical" evidence="1">
    <location>
        <begin position="103"/>
        <end position="122"/>
    </location>
</feature>
<feature type="transmembrane region" description="Helical" evidence="1">
    <location>
        <begin position="307"/>
        <end position="327"/>
    </location>
</feature>
<keyword evidence="1" id="KW-0812">Transmembrane</keyword>
<evidence type="ECO:0000313" key="4">
    <source>
        <dbReference type="Proteomes" id="UP001553161"/>
    </source>
</evidence>
<accession>A0ABV3L6S7</accession>
<feature type="domain" description="DUF112" evidence="2">
    <location>
        <begin position="14"/>
        <end position="431"/>
    </location>
</feature>
<feature type="transmembrane region" description="Helical" evidence="1">
    <location>
        <begin position="142"/>
        <end position="175"/>
    </location>
</feature>
<gene>
    <name evidence="3" type="ORF">AB0T83_10880</name>
</gene>
<keyword evidence="1" id="KW-1133">Transmembrane helix</keyword>
<dbReference type="Proteomes" id="UP001553161">
    <property type="component" value="Unassembled WGS sequence"/>
</dbReference>
<comment type="caution">
    <text evidence="3">The sequence shown here is derived from an EMBL/GenBank/DDBJ whole genome shotgun (WGS) entry which is preliminary data.</text>
</comment>
<proteinExistence type="predicted"/>
<sequence length="494" mass="51933">MIDAFLLLFAPTNLLFLFIGTSLGIVVGAIPGLTATMLIALTLPLTFNMEPVSAVTLLIGEYVGGISGGLIMAILLRMPGTPASIVTTFDGYPMAQSGRAERALALGIMASVVGGIISWGFLAGMSPALARFALKFGPWEYFTLVLMALVMLAVLSQGSIVKGLLGAALGMAFALPGIDNSIGQARLTFGSDAMLSGFGLLPVLIGAFAISQILRDSATPQNIGKMELPKRHLPIYRRDIAYAPGLLRGSVIGTWIGLLPGIGGNIAALVSYSTEKQISREPEKFGTGHEPGVIAAESANNAAIGGALIPLITMGIPGSVTEAILIGALTIHNLQPGPLLFQNAPEIAYGIIAAYLVANVLMLMLMWGLVRYIAQIVRLPRSGLMAGILVFCVTGSYAVNSSFTDVWVMIGFGVIGLGLEYCRVPLGPFVIGFVLSPIAEEQLRASLMMSDGDFTEILYRPYALVFLALAALTVAWPAIARRIGARGALRKDIP</sequence>
<dbReference type="Pfam" id="PF01970">
    <property type="entry name" value="TctA"/>
    <property type="match status" value="1"/>
</dbReference>
<feature type="transmembrane region" description="Helical" evidence="1">
    <location>
        <begin position="52"/>
        <end position="76"/>
    </location>
</feature>